<keyword evidence="1" id="KW-0805">Transcription regulation</keyword>
<dbReference type="InterPro" id="IPR023772">
    <property type="entry name" value="DNA-bd_HTH_TetR-type_CS"/>
</dbReference>
<comment type="caution">
    <text evidence="6">The sequence shown here is derived from an EMBL/GenBank/DDBJ whole genome shotgun (WGS) entry which is preliminary data.</text>
</comment>
<dbReference type="PANTHER" id="PTHR30055">
    <property type="entry name" value="HTH-TYPE TRANSCRIPTIONAL REGULATOR RUTR"/>
    <property type="match status" value="1"/>
</dbReference>
<dbReference type="Pfam" id="PF17754">
    <property type="entry name" value="TetR_C_14"/>
    <property type="match status" value="1"/>
</dbReference>
<feature type="domain" description="HTH tetR-type" evidence="5">
    <location>
        <begin position="13"/>
        <end position="73"/>
    </location>
</feature>
<dbReference type="Gene3D" id="1.10.10.60">
    <property type="entry name" value="Homeodomain-like"/>
    <property type="match status" value="1"/>
</dbReference>
<dbReference type="GO" id="GO:0003700">
    <property type="term" value="F:DNA-binding transcription factor activity"/>
    <property type="evidence" value="ECO:0007669"/>
    <property type="project" value="TreeGrafter"/>
</dbReference>
<dbReference type="InterPro" id="IPR050109">
    <property type="entry name" value="HTH-type_TetR-like_transc_reg"/>
</dbReference>
<dbReference type="Proteomes" id="UP000539313">
    <property type="component" value="Unassembled WGS sequence"/>
</dbReference>
<dbReference type="PANTHER" id="PTHR30055:SF238">
    <property type="entry name" value="MYCOFACTOCIN BIOSYNTHESIS TRANSCRIPTIONAL REGULATOR MFTR-RELATED"/>
    <property type="match status" value="1"/>
</dbReference>
<dbReference type="EMBL" id="JACJII010000001">
    <property type="protein sequence ID" value="MBA9001392.1"/>
    <property type="molecule type" value="Genomic_DNA"/>
</dbReference>
<dbReference type="InterPro" id="IPR041347">
    <property type="entry name" value="MftR_C"/>
</dbReference>
<dbReference type="AlphaFoldDB" id="A0A7W3MT44"/>
<evidence type="ECO:0000259" key="5">
    <source>
        <dbReference type="PROSITE" id="PS50977"/>
    </source>
</evidence>
<gene>
    <name evidence="6" type="ORF">HNR21_000274</name>
</gene>
<dbReference type="PROSITE" id="PS01081">
    <property type="entry name" value="HTH_TETR_1"/>
    <property type="match status" value="1"/>
</dbReference>
<organism evidence="6 7">
    <name type="scientific">Thermomonospora cellulosilytica</name>
    <dbReference type="NCBI Taxonomy" id="1411118"/>
    <lineage>
        <taxon>Bacteria</taxon>
        <taxon>Bacillati</taxon>
        <taxon>Actinomycetota</taxon>
        <taxon>Actinomycetes</taxon>
        <taxon>Streptosporangiales</taxon>
        <taxon>Thermomonosporaceae</taxon>
        <taxon>Thermomonospora</taxon>
    </lineage>
</organism>
<evidence type="ECO:0000256" key="4">
    <source>
        <dbReference type="PROSITE-ProRule" id="PRU00335"/>
    </source>
</evidence>
<sequence>METMPGLRERKKEATRQAIHEAALRLAVEHGLDQVTVEAIADVAGVSRRTFSNYFAGKEDAVLYGDERRMSELMDEFAARPPEEPSWAALRAAFDAQYERLGRRPDPEWAARARLAKKHPSLAARQMAHYSTMEQRLTGLIAEREEIPAASPRPRVMAAAFLTCLRIATVIWTEDPSRPLNEIVHEVLAEYARPFR</sequence>
<protein>
    <submittedName>
        <fullName evidence="6">AcrR family transcriptional regulator</fullName>
    </submittedName>
</protein>
<keyword evidence="2 4" id="KW-0238">DNA-binding</keyword>
<evidence type="ECO:0000256" key="1">
    <source>
        <dbReference type="ARBA" id="ARBA00023015"/>
    </source>
</evidence>
<evidence type="ECO:0000256" key="2">
    <source>
        <dbReference type="ARBA" id="ARBA00023125"/>
    </source>
</evidence>
<dbReference type="PROSITE" id="PS50977">
    <property type="entry name" value="HTH_TETR_2"/>
    <property type="match status" value="1"/>
</dbReference>
<dbReference type="GO" id="GO:0000976">
    <property type="term" value="F:transcription cis-regulatory region binding"/>
    <property type="evidence" value="ECO:0007669"/>
    <property type="project" value="TreeGrafter"/>
</dbReference>
<accession>A0A7W3MT44</accession>
<evidence type="ECO:0000256" key="3">
    <source>
        <dbReference type="ARBA" id="ARBA00023163"/>
    </source>
</evidence>
<name>A0A7W3MT44_9ACTN</name>
<dbReference type="InterPro" id="IPR001647">
    <property type="entry name" value="HTH_TetR"/>
</dbReference>
<feature type="DNA-binding region" description="H-T-H motif" evidence="4">
    <location>
        <begin position="36"/>
        <end position="55"/>
    </location>
</feature>
<reference evidence="6 7" key="1">
    <citation type="submission" date="2020-08" db="EMBL/GenBank/DDBJ databases">
        <title>Sequencing the genomes of 1000 actinobacteria strains.</title>
        <authorList>
            <person name="Klenk H.-P."/>
        </authorList>
    </citation>
    <scope>NUCLEOTIDE SEQUENCE [LARGE SCALE GENOMIC DNA]</scope>
    <source>
        <strain evidence="6 7">DSM 45823</strain>
    </source>
</reference>
<dbReference type="Gene3D" id="1.10.357.10">
    <property type="entry name" value="Tetracycline Repressor, domain 2"/>
    <property type="match status" value="1"/>
</dbReference>
<dbReference type="InterPro" id="IPR009057">
    <property type="entry name" value="Homeodomain-like_sf"/>
</dbReference>
<evidence type="ECO:0000313" key="7">
    <source>
        <dbReference type="Proteomes" id="UP000539313"/>
    </source>
</evidence>
<dbReference type="SUPFAM" id="SSF46689">
    <property type="entry name" value="Homeodomain-like"/>
    <property type="match status" value="1"/>
</dbReference>
<evidence type="ECO:0000313" key="6">
    <source>
        <dbReference type="EMBL" id="MBA9001392.1"/>
    </source>
</evidence>
<proteinExistence type="predicted"/>
<keyword evidence="3" id="KW-0804">Transcription</keyword>
<keyword evidence="7" id="KW-1185">Reference proteome</keyword>
<dbReference type="Pfam" id="PF00440">
    <property type="entry name" value="TetR_N"/>
    <property type="match status" value="1"/>
</dbReference>